<dbReference type="Proteomes" id="UP000694559">
    <property type="component" value="Unplaced"/>
</dbReference>
<accession>A0A8C6YDC5</accession>
<feature type="compositionally biased region" description="Basic and acidic residues" evidence="1">
    <location>
        <begin position="59"/>
        <end position="82"/>
    </location>
</feature>
<organism evidence="2 3">
    <name type="scientific">Naja naja</name>
    <name type="common">Indian cobra</name>
    <dbReference type="NCBI Taxonomy" id="35670"/>
    <lineage>
        <taxon>Eukaryota</taxon>
        <taxon>Metazoa</taxon>
        <taxon>Chordata</taxon>
        <taxon>Craniata</taxon>
        <taxon>Vertebrata</taxon>
        <taxon>Euteleostomi</taxon>
        <taxon>Lepidosauria</taxon>
        <taxon>Squamata</taxon>
        <taxon>Bifurcata</taxon>
        <taxon>Unidentata</taxon>
        <taxon>Episquamata</taxon>
        <taxon>Toxicofera</taxon>
        <taxon>Serpentes</taxon>
        <taxon>Colubroidea</taxon>
        <taxon>Elapidae</taxon>
        <taxon>Elapinae</taxon>
        <taxon>Naja</taxon>
    </lineage>
</organism>
<protein>
    <submittedName>
        <fullName evidence="2">Uncharacterized protein</fullName>
    </submittedName>
</protein>
<feature type="compositionally biased region" description="Basic and acidic residues" evidence="1">
    <location>
        <begin position="1"/>
        <end position="11"/>
    </location>
</feature>
<evidence type="ECO:0000313" key="3">
    <source>
        <dbReference type="Proteomes" id="UP000694559"/>
    </source>
</evidence>
<feature type="region of interest" description="Disordered" evidence="1">
    <location>
        <begin position="1"/>
        <end position="24"/>
    </location>
</feature>
<proteinExistence type="predicted"/>
<sequence length="105" mass="11563">MHDDEQRRAGDKNQLQGPETDMGDGEKMIIANIGATRLPVVAVKILLLISPHPLSSYHINKDTKNKDHREPDAAKIHGDRSWRPSSRAPGKAVGMITESSRGSEK</sequence>
<reference evidence="2" key="2">
    <citation type="submission" date="2025-09" db="UniProtKB">
        <authorList>
            <consortium name="Ensembl"/>
        </authorList>
    </citation>
    <scope>IDENTIFICATION</scope>
</reference>
<dbReference type="GeneTree" id="ENSGT01030000234911"/>
<evidence type="ECO:0000256" key="1">
    <source>
        <dbReference type="SAM" id="MobiDB-lite"/>
    </source>
</evidence>
<feature type="region of interest" description="Disordered" evidence="1">
    <location>
        <begin position="55"/>
        <end position="105"/>
    </location>
</feature>
<dbReference type="OrthoDB" id="8954273at2759"/>
<dbReference type="Ensembl" id="ENSNNAT00000029188.1">
    <property type="protein sequence ID" value="ENSNNAP00000027862.1"/>
    <property type="gene ID" value="ENSNNAG00000017976.1"/>
</dbReference>
<evidence type="ECO:0000313" key="2">
    <source>
        <dbReference type="Ensembl" id="ENSNNAP00000027862.1"/>
    </source>
</evidence>
<keyword evidence="3" id="KW-1185">Reference proteome</keyword>
<reference evidence="2" key="1">
    <citation type="submission" date="2025-08" db="UniProtKB">
        <authorList>
            <consortium name="Ensembl"/>
        </authorList>
    </citation>
    <scope>IDENTIFICATION</scope>
</reference>
<name>A0A8C6YDC5_NAJNA</name>
<dbReference type="AlphaFoldDB" id="A0A8C6YDC5"/>